<keyword evidence="3" id="KW-0012">Acyltransferase</keyword>
<dbReference type="PANTHER" id="PTHR36927">
    <property type="entry name" value="BLR4337 PROTEIN"/>
    <property type="match status" value="1"/>
</dbReference>
<gene>
    <name evidence="3" type="ORF">I3J27_17795</name>
</gene>
<dbReference type="RefSeq" id="WP_270171850.1">
    <property type="nucleotide sequence ID" value="NZ_CP089391.1"/>
</dbReference>
<feature type="transmembrane region" description="Helical" evidence="1">
    <location>
        <begin position="21"/>
        <end position="41"/>
    </location>
</feature>
<protein>
    <submittedName>
        <fullName evidence="3">Acyltransferase family protein</fullName>
    </submittedName>
</protein>
<dbReference type="InterPro" id="IPR050623">
    <property type="entry name" value="Glucan_succinyl_AcylTrfase"/>
</dbReference>
<dbReference type="Pfam" id="PF01757">
    <property type="entry name" value="Acyl_transf_3"/>
    <property type="match status" value="1"/>
</dbReference>
<feature type="transmembrane region" description="Helical" evidence="1">
    <location>
        <begin position="95"/>
        <end position="113"/>
    </location>
</feature>
<proteinExistence type="predicted"/>
<feature type="transmembrane region" description="Helical" evidence="1">
    <location>
        <begin position="159"/>
        <end position="179"/>
    </location>
</feature>
<evidence type="ECO:0000256" key="1">
    <source>
        <dbReference type="SAM" id="Phobius"/>
    </source>
</evidence>
<dbReference type="PANTHER" id="PTHR36927:SF3">
    <property type="entry name" value="GLUCANS BIOSYNTHESIS PROTEIN C"/>
    <property type="match status" value="1"/>
</dbReference>
<sequence>MSTPQQASSPERRIDLDWVRILAFGLLIFYHVGMLYVSWGFHIKSEHRLAWLEPVMLVLNPWRLSLLFLVSGVASRFMLGKYRLAAFARARSARLLIPLIFGMLVIVPPQSYLQIVESLGYPQTSHLQGFADFYVRHYLAFSAQFCPTPCIVQPTWNHLWFVVYLWVYTMALAAVLSLWPAAADRIGERLTLVLAGPWLLVWPCLLFAVWRLFLSPIFPSTHALFGDWYNHADYATAFLIGFLLARQGGIWRDIERQRWLSLMLAVACFTAFILIYAGLVPRSPMLRWFAGAVYGCYQWIAMVAVLGFARRHLTADGPVRRYLTDAIFPYYIVHQTAIIVIAHALRGSGLSAGSEAAIVISGTALTCLVSYEIARRIAWLRPLFGLRMEPRSSAGMAQQQPA</sequence>
<feature type="domain" description="Acyltransferase 3" evidence="2">
    <location>
        <begin position="15"/>
        <end position="371"/>
    </location>
</feature>
<accession>A0ABY7MXE6</accession>
<reference evidence="3" key="1">
    <citation type="submission" date="2021-12" db="EMBL/GenBank/DDBJ databases">
        <title>Bradyrhizobium xenonodulans sp. nov.</title>
        <authorList>
            <person name="Claassens R."/>
            <person name="Venter S.N."/>
            <person name="Beukes C.W."/>
            <person name="Stepkowski T."/>
            <person name="Steenkamp E.T."/>
        </authorList>
    </citation>
    <scope>NUCLEOTIDE SEQUENCE</scope>
    <source>
        <strain evidence="3">14AB</strain>
    </source>
</reference>
<feature type="transmembrane region" description="Helical" evidence="1">
    <location>
        <begin position="357"/>
        <end position="374"/>
    </location>
</feature>
<feature type="transmembrane region" description="Helical" evidence="1">
    <location>
        <begin position="191"/>
        <end position="214"/>
    </location>
</feature>
<feature type="transmembrane region" description="Helical" evidence="1">
    <location>
        <begin position="259"/>
        <end position="279"/>
    </location>
</feature>
<keyword evidence="1" id="KW-0472">Membrane</keyword>
<keyword evidence="1" id="KW-0812">Transmembrane</keyword>
<dbReference type="EMBL" id="CP089391">
    <property type="protein sequence ID" value="WBL82188.1"/>
    <property type="molecule type" value="Genomic_DNA"/>
</dbReference>
<dbReference type="GO" id="GO:0016746">
    <property type="term" value="F:acyltransferase activity"/>
    <property type="evidence" value="ECO:0007669"/>
    <property type="project" value="UniProtKB-KW"/>
</dbReference>
<evidence type="ECO:0000313" key="4">
    <source>
        <dbReference type="Proteomes" id="UP001179614"/>
    </source>
</evidence>
<organism evidence="3 4">
    <name type="scientific">Bradyrhizobium xenonodulans</name>
    <dbReference type="NCBI Taxonomy" id="2736875"/>
    <lineage>
        <taxon>Bacteria</taxon>
        <taxon>Pseudomonadati</taxon>
        <taxon>Pseudomonadota</taxon>
        <taxon>Alphaproteobacteria</taxon>
        <taxon>Hyphomicrobiales</taxon>
        <taxon>Nitrobacteraceae</taxon>
        <taxon>Bradyrhizobium</taxon>
    </lineage>
</organism>
<feature type="transmembrane region" description="Helical" evidence="1">
    <location>
        <begin position="61"/>
        <end position="79"/>
    </location>
</feature>
<keyword evidence="1" id="KW-1133">Transmembrane helix</keyword>
<feature type="transmembrane region" description="Helical" evidence="1">
    <location>
        <begin position="234"/>
        <end position="252"/>
    </location>
</feature>
<evidence type="ECO:0000313" key="3">
    <source>
        <dbReference type="EMBL" id="WBL82188.1"/>
    </source>
</evidence>
<feature type="transmembrane region" description="Helical" evidence="1">
    <location>
        <begin position="285"/>
        <end position="308"/>
    </location>
</feature>
<evidence type="ECO:0000259" key="2">
    <source>
        <dbReference type="Pfam" id="PF01757"/>
    </source>
</evidence>
<dbReference type="Proteomes" id="UP001179614">
    <property type="component" value="Chromosome"/>
</dbReference>
<keyword evidence="3" id="KW-0808">Transferase</keyword>
<feature type="transmembrane region" description="Helical" evidence="1">
    <location>
        <begin position="328"/>
        <end position="345"/>
    </location>
</feature>
<dbReference type="InterPro" id="IPR002656">
    <property type="entry name" value="Acyl_transf_3_dom"/>
</dbReference>
<name>A0ABY7MXE6_9BRAD</name>
<keyword evidence="4" id="KW-1185">Reference proteome</keyword>